<evidence type="ECO:0000313" key="3">
    <source>
        <dbReference type="EMBL" id="MFC5664635.1"/>
    </source>
</evidence>
<dbReference type="PANTHER" id="PTHR35526">
    <property type="entry name" value="ANTI-SIGMA-F FACTOR RSBW-RELATED"/>
    <property type="match status" value="1"/>
</dbReference>
<dbReference type="InterPro" id="IPR050267">
    <property type="entry name" value="Anti-sigma-factor_SerPK"/>
</dbReference>
<organism evidence="3 4">
    <name type="scientific">Kitasatospora misakiensis</name>
    <dbReference type="NCBI Taxonomy" id="67330"/>
    <lineage>
        <taxon>Bacteria</taxon>
        <taxon>Bacillati</taxon>
        <taxon>Actinomycetota</taxon>
        <taxon>Actinomycetes</taxon>
        <taxon>Kitasatosporales</taxon>
        <taxon>Streptomycetaceae</taxon>
        <taxon>Kitasatospora</taxon>
    </lineage>
</organism>
<proteinExistence type="predicted"/>
<keyword evidence="1" id="KW-0808">Transferase</keyword>
<reference evidence="4" key="1">
    <citation type="journal article" date="2019" name="Int. J. Syst. Evol. Microbiol.">
        <title>The Global Catalogue of Microorganisms (GCM) 10K type strain sequencing project: providing services to taxonomists for standard genome sequencing and annotation.</title>
        <authorList>
            <consortium name="The Broad Institute Genomics Platform"/>
            <consortium name="The Broad Institute Genome Sequencing Center for Infectious Disease"/>
            <person name="Wu L."/>
            <person name="Ma J."/>
        </authorList>
    </citation>
    <scope>NUCLEOTIDE SEQUENCE [LARGE SCALE GENOMIC DNA]</scope>
    <source>
        <strain evidence="4">CGMCC 4.1437</strain>
    </source>
</reference>
<name>A0ABW0X288_9ACTN</name>
<dbReference type="EMBL" id="JBHSOF010000019">
    <property type="protein sequence ID" value="MFC5664635.1"/>
    <property type="molecule type" value="Genomic_DNA"/>
</dbReference>
<dbReference type="GO" id="GO:0005524">
    <property type="term" value="F:ATP binding"/>
    <property type="evidence" value="ECO:0007669"/>
    <property type="project" value="UniProtKB-KW"/>
</dbReference>
<keyword evidence="4" id="KW-1185">Reference proteome</keyword>
<feature type="domain" description="Histidine kinase/HSP90-like ATPase" evidence="2">
    <location>
        <begin position="6"/>
        <end position="111"/>
    </location>
</feature>
<keyword evidence="3" id="KW-0547">Nucleotide-binding</keyword>
<gene>
    <name evidence="3" type="ORF">ACFP3U_16775</name>
</gene>
<keyword evidence="3" id="KW-0067">ATP-binding</keyword>
<dbReference type="CDD" id="cd16936">
    <property type="entry name" value="HATPase_RsbW-like"/>
    <property type="match status" value="1"/>
</dbReference>
<dbReference type="SUPFAM" id="SSF55874">
    <property type="entry name" value="ATPase domain of HSP90 chaperone/DNA topoisomerase II/histidine kinase"/>
    <property type="match status" value="1"/>
</dbReference>
<dbReference type="Pfam" id="PF13581">
    <property type="entry name" value="HATPase_c_2"/>
    <property type="match status" value="1"/>
</dbReference>
<dbReference type="PANTHER" id="PTHR35526:SF3">
    <property type="entry name" value="ANTI-SIGMA-F FACTOR RSBW"/>
    <property type="match status" value="1"/>
</dbReference>
<evidence type="ECO:0000313" key="4">
    <source>
        <dbReference type="Proteomes" id="UP001595975"/>
    </source>
</evidence>
<dbReference type="RefSeq" id="WP_380226331.1">
    <property type="nucleotide sequence ID" value="NZ_JBHSOF010000019.1"/>
</dbReference>
<keyword evidence="1" id="KW-0723">Serine/threonine-protein kinase</keyword>
<dbReference type="Proteomes" id="UP001595975">
    <property type="component" value="Unassembled WGS sequence"/>
</dbReference>
<evidence type="ECO:0000256" key="1">
    <source>
        <dbReference type="ARBA" id="ARBA00022527"/>
    </source>
</evidence>
<keyword evidence="1" id="KW-0418">Kinase</keyword>
<dbReference type="InterPro" id="IPR003594">
    <property type="entry name" value="HATPase_dom"/>
</dbReference>
<protein>
    <submittedName>
        <fullName evidence="3">ATP-binding protein</fullName>
    </submittedName>
</protein>
<evidence type="ECO:0000259" key="2">
    <source>
        <dbReference type="Pfam" id="PF13581"/>
    </source>
</evidence>
<dbReference type="InterPro" id="IPR036890">
    <property type="entry name" value="HATPase_C_sf"/>
</dbReference>
<dbReference type="Gene3D" id="3.30.565.10">
    <property type="entry name" value="Histidine kinase-like ATPase, C-terminal domain"/>
    <property type="match status" value="1"/>
</dbReference>
<sequence>MVEWTFPRHPRSVGRARVALLRQAHEWRVPDETTETALLLLSELATNACRHARAPRDRHLLVACAVLDDLTLRIEVSDADSRLPVPRHAGPDDDCGRGLELVAALATTWGAHPRGPGHIGKTVWFELKG</sequence>
<accession>A0ABW0X288</accession>
<comment type="caution">
    <text evidence="3">The sequence shown here is derived from an EMBL/GenBank/DDBJ whole genome shotgun (WGS) entry which is preliminary data.</text>
</comment>